<name>D7FR24_ECTSI</name>
<organism evidence="2 3">
    <name type="scientific">Ectocarpus siliculosus</name>
    <name type="common">Brown alga</name>
    <name type="synonym">Conferva siliculosa</name>
    <dbReference type="NCBI Taxonomy" id="2880"/>
    <lineage>
        <taxon>Eukaryota</taxon>
        <taxon>Sar</taxon>
        <taxon>Stramenopiles</taxon>
        <taxon>Ochrophyta</taxon>
        <taxon>PX clade</taxon>
        <taxon>Phaeophyceae</taxon>
        <taxon>Ectocarpales</taxon>
        <taxon>Ectocarpaceae</taxon>
        <taxon>Ectocarpus</taxon>
    </lineage>
</organism>
<evidence type="ECO:0000313" key="3">
    <source>
        <dbReference type="Proteomes" id="UP000002630"/>
    </source>
</evidence>
<reference evidence="2 3" key="1">
    <citation type="journal article" date="2010" name="Nature">
        <title>The Ectocarpus genome and the independent evolution of multicellularity in brown algae.</title>
        <authorList>
            <person name="Cock J.M."/>
            <person name="Sterck L."/>
            <person name="Rouze P."/>
            <person name="Scornet D."/>
            <person name="Allen A.E."/>
            <person name="Amoutzias G."/>
            <person name="Anthouard V."/>
            <person name="Artiguenave F."/>
            <person name="Aury J.M."/>
            <person name="Badger J.H."/>
            <person name="Beszteri B."/>
            <person name="Billiau K."/>
            <person name="Bonnet E."/>
            <person name="Bothwell J.H."/>
            <person name="Bowler C."/>
            <person name="Boyen C."/>
            <person name="Brownlee C."/>
            <person name="Carrano C.J."/>
            <person name="Charrier B."/>
            <person name="Cho G.Y."/>
            <person name="Coelho S.M."/>
            <person name="Collen J."/>
            <person name="Corre E."/>
            <person name="Da Silva C."/>
            <person name="Delage L."/>
            <person name="Delaroque N."/>
            <person name="Dittami S.M."/>
            <person name="Doulbeau S."/>
            <person name="Elias M."/>
            <person name="Farnham G."/>
            <person name="Gachon C.M."/>
            <person name="Gschloessl B."/>
            <person name="Heesch S."/>
            <person name="Jabbari K."/>
            <person name="Jubin C."/>
            <person name="Kawai H."/>
            <person name="Kimura K."/>
            <person name="Kloareg B."/>
            <person name="Kupper F.C."/>
            <person name="Lang D."/>
            <person name="Le Bail A."/>
            <person name="Leblanc C."/>
            <person name="Lerouge P."/>
            <person name="Lohr M."/>
            <person name="Lopez P.J."/>
            <person name="Martens C."/>
            <person name="Maumus F."/>
            <person name="Michel G."/>
            <person name="Miranda-Saavedra D."/>
            <person name="Morales J."/>
            <person name="Moreau H."/>
            <person name="Motomura T."/>
            <person name="Nagasato C."/>
            <person name="Napoli C.A."/>
            <person name="Nelson D.R."/>
            <person name="Nyvall-Collen P."/>
            <person name="Peters A.F."/>
            <person name="Pommier C."/>
            <person name="Potin P."/>
            <person name="Poulain J."/>
            <person name="Quesneville H."/>
            <person name="Read B."/>
            <person name="Rensing S.A."/>
            <person name="Ritter A."/>
            <person name="Rousvoal S."/>
            <person name="Samanta M."/>
            <person name="Samson G."/>
            <person name="Schroeder D.C."/>
            <person name="Segurens B."/>
            <person name="Strittmatter M."/>
            <person name="Tonon T."/>
            <person name="Tregear J.W."/>
            <person name="Valentin K."/>
            <person name="von Dassow P."/>
            <person name="Yamagishi T."/>
            <person name="Van de Peer Y."/>
            <person name="Wincker P."/>
        </authorList>
    </citation>
    <scope>NUCLEOTIDE SEQUENCE [LARGE SCALE GENOMIC DNA]</scope>
    <source>
        <strain evidence="3">Ec32 / CCAP1310/4</strain>
    </source>
</reference>
<feature type="compositionally biased region" description="Basic residues" evidence="1">
    <location>
        <begin position="81"/>
        <end position="104"/>
    </location>
</feature>
<feature type="region of interest" description="Disordered" evidence="1">
    <location>
        <begin position="1"/>
        <end position="112"/>
    </location>
</feature>
<protein>
    <submittedName>
        <fullName evidence="2">Uncharacterized protein</fullName>
    </submittedName>
</protein>
<proteinExistence type="predicted"/>
<dbReference type="EMBL" id="FN648387">
    <property type="protein sequence ID" value="CBJ26091.1"/>
    <property type="molecule type" value="Genomic_DNA"/>
</dbReference>
<feature type="compositionally biased region" description="Basic and acidic residues" evidence="1">
    <location>
        <begin position="42"/>
        <end position="60"/>
    </location>
</feature>
<feature type="compositionally biased region" description="Low complexity" evidence="1">
    <location>
        <begin position="20"/>
        <end position="29"/>
    </location>
</feature>
<evidence type="ECO:0000256" key="1">
    <source>
        <dbReference type="SAM" id="MobiDB-lite"/>
    </source>
</evidence>
<dbReference type="AlphaFoldDB" id="D7FR24"/>
<accession>D7FR24</accession>
<gene>
    <name evidence="2" type="ORF">Esi_0021_0008</name>
</gene>
<dbReference type="Proteomes" id="UP000002630">
    <property type="component" value="Linkage Group LG14"/>
</dbReference>
<sequence length="112" mass="12839">MMTTPAMNKVQAMKRRKMTTMETNKTTTTLLPQTLESSPALEDARGSEASPRRNAEEEPTHAGTQGPGAARAHVQRSERERRRRTRRRARRRIRRRARKSRVKPKMSSASGR</sequence>
<keyword evidence="3" id="KW-1185">Reference proteome</keyword>
<evidence type="ECO:0000313" key="2">
    <source>
        <dbReference type="EMBL" id="CBJ26091.1"/>
    </source>
</evidence>